<comment type="similarity">
    <text evidence="1">Belongs to the EXO5 family.</text>
</comment>
<dbReference type="GO" id="GO:0045145">
    <property type="term" value="F:single-stranded DNA 5'-3' DNA exonuclease activity"/>
    <property type="evidence" value="ECO:0007669"/>
    <property type="project" value="InterPro"/>
</dbReference>
<gene>
    <name evidence="3" type="ORF">BDN70DRAFT_988033</name>
</gene>
<protein>
    <recommendedName>
        <fullName evidence="5">Exonuclease V</fullName>
    </recommendedName>
</protein>
<evidence type="ECO:0000256" key="1">
    <source>
        <dbReference type="ARBA" id="ARBA00009797"/>
    </source>
</evidence>
<dbReference type="InterPro" id="IPR019190">
    <property type="entry name" value="EXOV"/>
</dbReference>
<dbReference type="PANTHER" id="PTHR14464">
    <property type="entry name" value="EXONUCLEASE V"/>
    <property type="match status" value="1"/>
</dbReference>
<name>A0A9P5ZG34_9AGAR</name>
<organism evidence="3 4">
    <name type="scientific">Pholiota conissans</name>
    <dbReference type="NCBI Taxonomy" id="109636"/>
    <lineage>
        <taxon>Eukaryota</taxon>
        <taxon>Fungi</taxon>
        <taxon>Dikarya</taxon>
        <taxon>Basidiomycota</taxon>
        <taxon>Agaricomycotina</taxon>
        <taxon>Agaricomycetes</taxon>
        <taxon>Agaricomycetidae</taxon>
        <taxon>Agaricales</taxon>
        <taxon>Agaricineae</taxon>
        <taxon>Strophariaceae</taxon>
        <taxon>Pholiota</taxon>
    </lineage>
</organism>
<feature type="region of interest" description="Disordered" evidence="2">
    <location>
        <begin position="342"/>
        <end position="369"/>
    </location>
</feature>
<feature type="region of interest" description="Disordered" evidence="2">
    <location>
        <begin position="627"/>
        <end position="663"/>
    </location>
</feature>
<comment type="caution">
    <text evidence="3">The sequence shown here is derived from an EMBL/GenBank/DDBJ whole genome shotgun (WGS) entry which is preliminary data.</text>
</comment>
<proteinExistence type="inferred from homology"/>
<dbReference type="PANTHER" id="PTHR14464:SF4">
    <property type="entry name" value="EXONUCLEASE V"/>
    <property type="match status" value="1"/>
</dbReference>
<keyword evidence="4" id="KW-1185">Reference proteome</keyword>
<reference evidence="3" key="1">
    <citation type="submission" date="2020-11" db="EMBL/GenBank/DDBJ databases">
        <authorList>
            <consortium name="DOE Joint Genome Institute"/>
            <person name="Ahrendt S."/>
            <person name="Riley R."/>
            <person name="Andreopoulos W."/>
            <person name="Labutti K."/>
            <person name="Pangilinan J."/>
            <person name="Ruiz-Duenas F.J."/>
            <person name="Barrasa J.M."/>
            <person name="Sanchez-Garcia M."/>
            <person name="Camarero S."/>
            <person name="Miyauchi S."/>
            <person name="Serrano A."/>
            <person name="Linde D."/>
            <person name="Babiker R."/>
            <person name="Drula E."/>
            <person name="Ayuso-Fernandez I."/>
            <person name="Pacheco R."/>
            <person name="Padilla G."/>
            <person name="Ferreira P."/>
            <person name="Barriuso J."/>
            <person name="Kellner H."/>
            <person name="Castanera R."/>
            <person name="Alfaro M."/>
            <person name="Ramirez L."/>
            <person name="Pisabarro A.G."/>
            <person name="Kuo A."/>
            <person name="Tritt A."/>
            <person name="Lipzen A."/>
            <person name="He G."/>
            <person name="Yan M."/>
            <person name="Ng V."/>
            <person name="Cullen D."/>
            <person name="Martin F."/>
            <person name="Rosso M.-N."/>
            <person name="Henrissat B."/>
            <person name="Hibbett D."/>
            <person name="Martinez A.T."/>
            <person name="Grigoriev I.V."/>
        </authorList>
    </citation>
    <scope>NUCLEOTIDE SEQUENCE</scope>
    <source>
        <strain evidence="3">CIRM-BRFM 674</strain>
    </source>
</reference>
<sequence>MNLFSVIFARFLTKPLPQLRTTYPFIGTLHRRDYLSFNPVQPRRNLKDHAEMSDIPSDDFSHLHFSFSMEDLAEIDASVEAVFLQHRRVDDASFLLRTGSDNAELTSAEEANDINPVPSQTDTVPSDEVEEHIANTSFASDTFELNIGTLSAGEFKLIDAATSSNHQIPTDAAPIQIELEDTSSSSSDSGSNTPQYKSPLREFRNYVPLSVTDLCAPSWCEVQYDYGLRGRRSRPLARRPKSFVSSTGKTISPAVPIAQENDITTKQGQTIHKELEREIKYEELKVDITTEETRWALRLVNMIACLRGIMTGFTREMPVFGILHDEVVVGIMDEVVREEIVVQSEQSPKPRRSKRPSDHTASDSPAKRAKLDHMSQTIDSFFASPKKTEASTELAQMSISKPRTGYMLHIKDSKTRRRDFLPSEADMYSGRIQLMIYRRLLSELVSLNQPYNFSHLWDKLCLDSTKVFPTRFLVQAKLIGESDKFKTACLDDLVDSWNKLVKEFNIVGVDPQLELVYRLQPPRPDRKGRERAEKFQEIEVSSTDDEGLAKAIAASLQDVNETGQNAIAGASSSEETVSAIVREDGGNTVEDTVAEKSLPGRLFDTENSHIQWALQLSMLPLNGNHSCPSDMPDLTKPAALAGKRKGSKGRSRDSGPGPGERGIRRYKIIGTKKFIHDDMELDTHLTQVLRWWRGERKPEGVSVEHSYRCRTCEYAEDCEWRAEKALEHINRKK</sequence>
<accession>A0A9P5ZG34</accession>
<evidence type="ECO:0000313" key="3">
    <source>
        <dbReference type="EMBL" id="KAF9486478.1"/>
    </source>
</evidence>
<feature type="compositionally biased region" description="Basic and acidic residues" evidence="2">
    <location>
        <begin position="355"/>
        <end position="369"/>
    </location>
</feature>
<dbReference type="GO" id="GO:0036297">
    <property type="term" value="P:interstrand cross-link repair"/>
    <property type="evidence" value="ECO:0007669"/>
    <property type="project" value="TreeGrafter"/>
</dbReference>
<evidence type="ECO:0008006" key="5">
    <source>
        <dbReference type="Google" id="ProtNLM"/>
    </source>
</evidence>
<dbReference type="Proteomes" id="UP000807469">
    <property type="component" value="Unassembled WGS sequence"/>
</dbReference>
<dbReference type="GO" id="GO:0005634">
    <property type="term" value="C:nucleus"/>
    <property type="evidence" value="ECO:0007669"/>
    <property type="project" value="TreeGrafter"/>
</dbReference>
<dbReference type="EMBL" id="MU155130">
    <property type="protein sequence ID" value="KAF9486478.1"/>
    <property type="molecule type" value="Genomic_DNA"/>
</dbReference>
<evidence type="ECO:0000313" key="4">
    <source>
        <dbReference type="Proteomes" id="UP000807469"/>
    </source>
</evidence>
<dbReference type="GO" id="GO:0005739">
    <property type="term" value="C:mitochondrion"/>
    <property type="evidence" value="ECO:0007669"/>
    <property type="project" value="TreeGrafter"/>
</dbReference>
<dbReference type="OrthoDB" id="354769at2759"/>
<dbReference type="Pfam" id="PF09810">
    <property type="entry name" value="Exo5"/>
    <property type="match status" value="2"/>
</dbReference>
<evidence type="ECO:0000256" key="2">
    <source>
        <dbReference type="SAM" id="MobiDB-lite"/>
    </source>
</evidence>
<dbReference type="AlphaFoldDB" id="A0A9P5ZG34"/>